<reference evidence="2" key="1">
    <citation type="submission" date="2020-05" db="EMBL/GenBank/DDBJ databases">
        <authorList>
            <person name="Chiriac C."/>
            <person name="Salcher M."/>
            <person name="Ghai R."/>
            <person name="Kavagutti S V."/>
        </authorList>
    </citation>
    <scope>NUCLEOTIDE SEQUENCE</scope>
</reference>
<organism evidence="2">
    <name type="scientific">freshwater metagenome</name>
    <dbReference type="NCBI Taxonomy" id="449393"/>
    <lineage>
        <taxon>unclassified sequences</taxon>
        <taxon>metagenomes</taxon>
        <taxon>ecological metagenomes</taxon>
    </lineage>
</organism>
<name>A0A6J7PFD4_9ZZZZ</name>
<feature type="region of interest" description="Disordered" evidence="1">
    <location>
        <begin position="1"/>
        <end position="31"/>
    </location>
</feature>
<sequence length="121" mass="14070">MSTSRHFQPRRRSARPAGQPRRPSQFQVPPHHHHVTIDASNVEFWLNHLRESAIKARVENDTEIGDRFDEMADDLAACVAAGWRDVDGRPVRHWHYHMHVTPHPSGLLEHFIELWPEHLAA</sequence>
<gene>
    <name evidence="2" type="ORF">UFOPK3931_02397</name>
</gene>
<accession>A0A6J7PFD4</accession>
<dbReference type="EMBL" id="CAFBOL010000081">
    <property type="protein sequence ID" value="CAB5004310.1"/>
    <property type="molecule type" value="Genomic_DNA"/>
</dbReference>
<protein>
    <submittedName>
        <fullName evidence="2">Unannotated protein</fullName>
    </submittedName>
</protein>
<evidence type="ECO:0000256" key="1">
    <source>
        <dbReference type="SAM" id="MobiDB-lite"/>
    </source>
</evidence>
<proteinExistence type="predicted"/>
<dbReference type="AlphaFoldDB" id="A0A6J7PFD4"/>
<evidence type="ECO:0000313" key="2">
    <source>
        <dbReference type="EMBL" id="CAB5004310.1"/>
    </source>
</evidence>